<organism evidence="1">
    <name type="scientific">Triticum urartu</name>
    <name type="common">Red wild einkorn</name>
    <name type="synonym">Crithodium urartu</name>
    <dbReference type="NCBI Taxonomy" id="4572"/>
    <lineage>
        <taxon>Eukaryota</taxon>
        <taxon>Viridiplantae</taxon>
        <taxon>Streptophyta</taxon>
        <taxon>Embryophyta</taxon>
        <taxon>Tracheophyta</taxon>
        <taxon>Spermatophyta</taxon>
        <taxon>Magnoliopsida</taxon>
        <taxon>Liliopsida</taxon>
        <taxon>Poales</taxon>
        <taxon>Poaceae</taxon>
        <taxon>BOP clade</taxon>
        <taxon>Pooideae</taxon>
        <taxon>Triticodae</taxon>
        <taxon>Triticeae</taxon>
        <taxon>Triticinae</taxon>
        <taxon>Triticum</taxon>
    </lineage>
</organism>
<dbReference type="AlphaFoldDB" id="M8ALK5"/>
<accession>M8ALK5</accession>
<name>M8ALK5_TRIUA</name>
<proteinExistence type="predicted"/>
<protein>
    <submittedName>
        <fullName evidence="1">Uncharacterized protein</fullName>
    </submittedName>
</protein>
<sequence>MATPGKSNLMWNTGELADRLVPCFAIKLMKQGDRQLRRMAGRDFVECRAKSEGNSEGWLGVTLSSVEQKYVFKMDFVYMR</sequence>
<dbReference type="EMBL" id="KD091435">
    <property type="protein sequence ID" value="EMS61744.1"/>
    <property type="molecule type" value="Genomic_DNA"/>
</dbReference>
<reference evidence="1" key="1">
    <citation type="journal article" date="2013" name="Nature">
        <title>Draft genome of the wheat A-genome progenitor Triticum urartu.</title>
        <authorList>
            <person name="Ling H.Q."/>
            <person name="Zhao S."/>
            <person name="Liu D."/>
            <person name="Wang J."/>
            <person name="Sun H."/>
            <person name="Zhang C."/>
            <person name="Fan H."/>
            <person name="Li D."/>
            <person name="Dong L."/>
            <person name="Tao Y."/>
            <person name="Gao C."/>
            <person name="Wu H."/>
            <person name="Li Y."/>
            <person name="Cui Y."/>
            <person name="Guo X."/>
            <person name="Zheng S."/>
            <person name="Wang B."/>
            <person name="Yu K."/>
            <person name="Liang Q."/>
            <person name="Yang W."/>
            <person name="Lou X."/>
            <person name="Chen J."/>
            <person name="Feng M."/>
            <person name="Jian J."/>
            <person name="Zhang X."/>
            <person name="Luo G."/>
            <person name="Jiang Y."/>
            <person name="Liu J."/>
            <person name="Wang Z."/>
            <person name="Sha Y."/>
            <person name="Zhang B."/>
            <person name="Wu H."/>
            <person name="Tang D."/>
            <person name="Shen Q."/>
            <person name="Xue P."/>
            <person name="Zou S."/>
            <person name="Wang X."/>
            <person name="Liu X."/>
            <person name="Wang F."/>
            <person name="Yang Y."/>
            <person name="An X."/>
            <person name="Dong Z."/>
            <person name="Zhang K."/>
            <person name="Zhang X."/>
            <person name="Luo M.C."/>
            <person name="Dvorak J."/>
            <person name="Tong Y."/>
            <person name="Wang J."/>
            <person name="Yang H."/>
            <person name="Li Z."/>
            <person name="Wang D."/>
            <person name="Zhang A."/>
            <person name="Wang J."/>
        </authorList>
    </citation>
    <scope>NUCLEOTIDE SEQUENCE</scope>
</reference>
<evidence type="ECO:0000313" key="1">
    <source>
        <dbReference type="EMBL" id="EMS61744.1"/>
    </source>
</evidence>
<gene>
    <name evidence="1" type="ORF">TRIUR3_32838</name>
</gene>